<accession>A0A168N5V5</accession>
<organism evidence="3">
    <name type="scientific">Absidia glauca</name>
    <name type="common">Pin mould</name>
    <dbReference type="NCBI Taxonomy" id="4829"/>
    <lineage>
        <taxon>Eukaryota</taxon>
        <taxon>Fungi</taxon>
        <taxon>Fungi incertae sedis</taxon>
        <taxon>Mucoromycota</taxon>
        <taxon>Mucoromycotina</taxon>
        <taxon>Mucoromycetes</taxon>
        <taxon>Mucorales</taxon>
        <taxon>Cunninghamellaceae</taxon>
        <taxon>Absidia</taxon>
    </lineage>
</organism>
<evidence type="ECO:0000259" key="2">
    <source>
        <dbReference type="PROSITE" id="PS50195"/>
    </source>
</evidence>
<feature type="domain" description="PX" evidence="2">
    <location>
        <begin position="28"/>
        <end position="174"/>
    </location>
</feature>
<feature type="compositionally biased region" description="Low complexity" evidence="1">
    <location>
        <begin position="298"/>
        <end position="317"/>
    </location>
</feature>
<dbReference type="PROSITE" id="PS50195">
    <property type="entry name" value="PX"/>
    <property type="match status" value="1"/>
</dbReference>
<proteinExistence type="predicted"/>
<keyword evidence="4" id="KW-1185">Reference proteome</keyword>
<evidence type="ECO:0000313" key="3">
    <source>
        <dbReference type="EMBL" id="SAL99879.1"/>
    </source>
</evidence>
<dbReference type="EMBL" id="LT553030">
    <property type="protein sequence ID" value="SAL99879.1"/>
    <property type="molecule type" value="Genomic_DNA"/>
</dbReference>
<feature type="compositionally biased region" description="Polar residues" evidence="1">
    <location>
        <begin position="262"/>
        <end position="272"/>
    </location>
</feature>
<evidence type="ECO:0000256" key="1">
    <source>
        <dbReference type="SAM" id="MobiDB-lite"/>
    </source>
</evidence>
<dbReference type="InterPro" id="IPR036871">
    <property type="entry name" value="PX_dom_sf"/>
</dbReference>
<reference evidence="3" key="1">
    <citation type="submission" date="2016-04" db="EMBL/GenBank/DDBJ databases">
        <authorList>
            <person name="Evans L.H."/>
            <person name="Alamgir A."/>
            <person name="Owens N."/>
            <person name="Weber N.D."/>
            <person name="Virtaneva K."/>
            <person name="Barbian K."/>
            <person name="Babar A."/>
            <person name="Rosenke K."/>
        </authorList>
    </citation>
    <scope>NUCLEOTIDE SEQUENCE [LARGE SCALE GENOMIC DNA]</scope>
    <source>
        <strain evidence="3">CBS 101.48</strain>
    </source>
</reference>
<dbReference type="InParanoid" id="A0A168N5V5"/>
<dbReference type="OMA" id="HERFNTT"/>
<feature type="compositionally biased region" description="Low complexity" evidence="1">
    <location>
        <begin position="324"/>
        <end position="346"/>
    </location>
</feature>
<dbReference type="Proteomes" id="UP000078561">
    <property type="component" value="Unassembled WGS sequence"/>
</dbReference>
<feature type="region of interest" description="Disordered" evidence="1">
    <location>
        <begin position="262"/>
        <end position="346"/>
    </location>
</feature>
<evidence type="ECO:0000313" key="4">
    <source>
        <dbReference type="Proteomes" id="UP000078561"/>
    </source>
</evidence>
<dbReference type="OrthoDB" id="5593994at2759"/>
<dbReference type="AlphaFoldDB" id="A0A168N5V5"/>
<sequence>MAAAILPSSTISTSSIYPSKASAAPGIKLAPLIRQATVVSYERRQGKMWFIIHVDPQQLNNANTGLKRHSYTIARRYDDCVQFCQRLYDAFPCLSNNPMNGRAGSRTIQQKQQQPQCTYDLPKLKPQGLLNKKQSNGQRRAELDRFVQALFRLPAAITHGLIVLEFFGLQKSDTEQQVLRDKQNLVRQQQAIVDSTAHHQMYVGGDYSFFDDPMYSSVSPPAMMMIDTEDGSNWTSKFKTFRGRSPSSNSLTSFCTQAANRLPWSSTTTPPNALSPKKKTSFTTRGDDQPATIPGLMSCSSSTTSSSTSTTQQQQQQGRRRSSTRTSHCSTHSSCHPSISTSTSSSSTVRTMKLKVIYDVDNIVVIQIPRSTNLAALRTRLHDKFSTLLDASLKPLADQFVLLYNENVRTSSCDSASCAITLISSEHQWASIMKTWDRLEKVTLRCIH</sequence>
<gene>
    <name evidence="3" type="primary">ABSGL_05533.1 scaffold 7169</name>
</gene>
<dbReference type="Gene3D" id="3.30.1520.10">
    <property type="entry name" value="Phox-like domain"/>
    <property type="match status" value="1"/>
</dbReference>
<dbReference type="SUPFAM" id="SSF64268">
    <property type="entry name" value="PX domain"/>
    <property type="match status" value="1"/>
</dbReference>
<name>A0A168N5V5_ABSGL</name>
<dbReference type="InterPro" id="IPR001683">
    <property type="entry name" value="PX_dom"/>
</dbReference>
<protein>
    <recommendedName>
        <fullName evidence="2">PX domain-containing protein</fullName>
    </recommendedName>
</protein>
<dbReference type="GO" id="GO:0035091">
    <property type="term" value="F:phosphatidylinositol binding"/>
    <property type="evidence" value="ECO:0007669"/>
    <property type="project" value="InterPro"/>
</dbReference>